<evidence type="ECO:0000256" key="7">
    <source>
        <dbReference type="PIRSR" id="PIRSR038994-2"/>
    </source>
</evidence>
<feature type="binding site" evidence="7">
    <location>
        <position position="254"/>
    </location>
    <ligand>
        <name>substrate</name>
    </ligand>
</feature>
<dbReference type="AlphaFoldDB" id="A0A2N5PCW0"/>
<dbReference type="GO" id="GO:0006046">
    <property type="term" value="P:N-acetylglucosamine catabolic process"/>
    <property type="evidence" value="ECO:0007669"/>
    <property type="project" value="TreeGrafter"/>
</dbReference>
<feature type="binding site" evidence="8">
    <location>
        <position position="219"/>
    </location>
    <ligand>
        <name>Zn(2+)</name>
        <dbReference type="ChEBI" id="CHEBI:29105"/>
    </ligand>
</feature>
<dbReference type="InterPro" id="IPR011059">
    <property type="entry name" value="Metal-dep_hydrolase_composite"/>
</dbReference>
<dbReference type="InterPro" id="IPR032466">
    <property type="entry name" value="Metal_Hydrolase"/>
</dbReference>
<feature type="binding site" evidence="7">
    <location>
        <begin position="311"/>
        <end position="313"/>
    </location>
    <ligand>
        <name>substrate</name>
    </ligand>
</feature>
<dbReference type="SUPFAM" id="SSF51556">
    <property type="entry name" value="Metallo-dependent hydrolases"/>
    <property type="match status" value="1"/>
</dbReference>
<dbReference type="Gene3D" id="3.20.20.140">
    <property type="entry name" value="Metal-dependent hydrolases"/>
    <property type="match status" value="1"/>
</dbReference>
<dbReference type="InterPro" id="IPR006680">
    <property type="entry name" value="Amidohydro-rel"/>
</dbReference>
<dbReference type="CDD" id="cd00854">
    <property type="entry name" value="NagA"/>
    <property type="match status" value="1"/>
</dbReference>
<comment type="similarity">
    <text evidence="1 5">Belongs to the metallo-dependent hydrolases superfamily. NagA family.</text>
</comment>
<dbReference type="EMBL" id="NIHW01000049">
    <property type="protein sequence ID" value="PLT81762.1"/>
    <property type="molecule type" value="Genomic_DNA"/>
</dbReference>
<gene>
    <name evidence="10" type="primary">nagA</name>
    <name evidence="10" type="ORF">CDL20_14125</name>
</gene>
<dbReference type="GO" id="GO:0008448">
    <property type="term" value="F:N-acetylglucosamine-6-phosphate deacetylase activity"/>
    <property type="evidence" value="ECO:0007669"/>
    <property type="project" value="InterPro"/>
</dbReference>
<organism evidence="10 11">
    <name type="scientific">Mediterraneibacter gnavus</name>
    <name type="common">Ruminococcus gnavus</name>
    <dbReference type="NCBI Taxonomy" id="33038"/>
    <lineage>
        <taxon>Bacteria</taxon>
        <taxon>Bacillati</taxon>
        <taxon>Bacillota</taxon>
        <taxon>Clostridia</taxon>
        <taxon>Lachnospirales</taxon>
        <taxon>Lachnospiraceae</taxon>
        <taxon>Mediterraneibacter</taxon>
    </lineage>
</organism>
<evidence type="ECO:0000256" key="8">
    <source>
        <dbReference type="PIRSR" id="PIRSR038994-3"/>
    </source>
</evidence>
<feature type="binding site" evidence="7">
    <location>
        <position position="143"/>
    </location>
    <ligand>
        <name>substrate</name>
    </ligand>
</feature>
<evidence type="ECO:0000256" key="5">
    <source>
        <dbReference type="PIRNR" id="PIRNR038994"/>
    </source>
</evidence>
<comment type="cofactor">
    <cofactor evidence="8">
        <name>a divalent metal cation</name>
        <dbReference type="ChEBI" id="CHEBI:60240"/>
    </cofactor>
    <text evidence="8">Binds 1 divalent metal cation per subunit.</text>
</comment>
<evidence type="ECO:0000313" key="11">
    <source>
        <dbReference type="Proteomes" id="UP000234840"/>
    </source>
</evidence>
<dbReference type="Gene3D" id="2.30.40.10">
    <property type="entry name" value="Urease, subunit C, domain 1"/>
    <property type="match status" value="1"/>
</dbReference>
<accession>A0A2N5PCW0</accession>
<dbReference type="PIRSF" id="PIRSF038994">
    <property type="entry name" value="NagA"/>
    <property type="match status" value="1"/>
</dbReference>
<keyword evidence="3 5" id="KW-0378">Hydrolase</keyword>
<feature type="domain" description="Amidohydrolase-related" evidence="9">
    <location>
        <begin position="52"/>
        <end position="382"/>
    </location>
</feature>
<protein>
    <submittedName>
        <fullName evidence="10">N-acetylglucosamine-6-phosphate deacetylase</fullName>
    </submittedName>
</protein>
<evidence type="ECO:0000313" key="10">
    <source>
        <dbReference type="EMBL" id="PLT81762.1"/>
    </source>
</evidence>
<evidence type="ECO:0000259" key="9">
    <source>
        <dbReference type="Pfam" id="PF01979"/>
    </source>
</evidence>
<dbReference type="GO" id="GO:0046872">
    <property type="term" value="F:metal ion binding"/>
    <property type="evidence" value="ECO:0007669"/>
    <property type="project" value="UniProtKB-KW"/>
</dbReference>
<evidence type="ECO:0000256" key="1">
    <source>
        <dbReference type="ARBA" id="ARBA00010716"/>
    </source>
</evidence>
<feature type="binding site" evidence="8">
    <location>
        <position position="198"/>
    </location>
    <ligand>
        <name>Zn(2+)</name>
        <dbReference type="ChEBI" id="CHEBI:29105"/>
    </ligand>
</feature>
<comment type="caution">
    <text evidence="10">The sequence shown here is derived from an EMBL/GenBank/DDBJ whole genome shotgun (WGS) entry which is preliminary data.</text>
</comment>
<dbReference type="SUPFAM" id="SSF51338">
    <property type="entry name" value="Composite domain of metallo-dependent hydrolases"/>
    <property type="match status" value="1"/>
</dbReference>
<dbReference type="InterPro" id="IPR003764">
    <property type="entry name" value="GlcNAc_6-P_deAcase"/>
</dbReference>
<keyword evidence="2 8" id="KW-0479">Metal-binding</keyword>
<dbReference type="NCBIfam" id="TIGR00221">
    <property type="entry name" value="nagA"/>
    <property type="match status" value="1"/>
</dbReference>
<feature type="binding site" evidence="7">
    <location>
        <begin position="222"/>
        <end position="223"/>
    </location>
    <ligand>
        <name>substrate</name>
    </ligand>
</feature>
<sequence length="384" mass="41353">MIIDNVKVYTPEKKFVKGGIILDGKTIKKVYTEKETPDLRENEVINGNGSYAIPGLIDLHFHGCKGDDFCDASKEAIARIAEYEASIGVTAIAPATMTLPIKELEHVLSVAAEYRRETEDYRKADLVGVNMEGPFISHVKKGAQDERNILPCNVEICEKFLKASDGLVKFIGIAPEESGNAIDFIEQMKNKVNISLAHTNADYDTAMAACKAGANHAVHLYNAMPAFSHRAPGTVGAVFDSKDVMAEIICDSIHIHPATVRATFQMMGADRMILISDSMRATGMPDGQYTLGGLDVKVVGKLATLVLDGAIAGSATNLMDCMRTVVKKMDIPLETAVACATINPAKSLGISDQYGSIEAGKKAHIVLLDSGLELQAVIKDGKRI</sequence>
<keyword evidence="4 5" id="KW-0119">Carbohydrate metabolism</keyword>
<evidence type="ECO:0000256" key="6">
    <source>
        <dbReference type="PIRSR" id="PIRSR038994-1"/>
    </source>
</evidence>
<reference evidence="10 11" key="1">
    <citation type="journal article" date="2017" name="Genome Med.">
        <title>A novel Ruminococcus gnavus clade enriched in inflammatory bowel disease patients.</title>
        <authorList>
            <person name="Hall A.B."/>
            <person name="Yassour M."/>
            <person name="Sauk J."/>
            <person name="Garner A."/>
            <person name="Jiang X."/>
            <person name="Arthur T."/>
            <person name="Lagoudas G.K."/>
            <person name="Vatanen T."/>
            <person name="Fornelos N."/>
            <person name="Wilson R."/>
            <person name="Bertha M."/>
            <person name="Cohen M."/>
            <person name="Garber J."/>
            <person name="Khalili H."/>
            <person name="Gevers D."/>
            <person name="Ananthakrishnan A.N."/>
            <person name="Kugathasan S."/>
            <person name="Lander E.S."/>
            <person name="Blainey P."/>
            <person name="Vlamakis H."/>
            <person name="Xavier R.J."/>
            <person name="Huttenhower C."/>
        </authorList>
    </citation>
    <scope>NUCLEOTIDE SEQUENCE [LARGE SCALE GENOMIC DNA]</scope>
    <source>
        <strain evidence="10 11">RJX1128</strain>
    </source>
</reference>
<feature type="binding site" evidence="8">
    <location>
        <position position="132"/>
    </location>
    <ligand>
        <name>Zn(2+)</name>
        <dbReference type="ChEBI" id="CHEBI:29105"/>
    </ligand>
</feature>
<feature type="binding site" evidence="7">
    <location>
        <position position="230"/>
    </location>
    <ligand>
        <name>substrate</name>
    </ligand>
</feature>
<evidence type="ECO:0000256" key="3">
    <source>
        <dbReference type="ARBA" id="ARBA00022801"/>
    </source>
</evidence>
<dbReference type="RefSeq" id="WP_101882977.1">
    <property type="nucleotide sequence ID" value="NZ_CAXSWW010000040.1"/>
</dbReference>
<feature type="active site" description="Proton donor/acceptor" evidence="6">
    <location>
        <position position="277"/>
    </location>
</feature>
<dbReference type="PANTHER" id="PTHR11113">
    <property type="entry name" value="N-ACETYLGLUCOSAMINE-6-PHOSPHATE DEACETYLASE"/>
    <property type="match status" value="1"/>
</dbReference>
<dbReference type="PANTHER" id="PTHR11113:SF14">
    <property type="entry name" value="N-ACETYLGLUCOSAMINE-6-PHOSPHATE DEACETYLASE"/>
    <property type="match status" value="1"/>
</dbReference>
<proteinExistence type="inferred from homology"/>
<evidence type="ECO:0000256" key="2">
    <source>
        <dbReference type="ARBA" id="ARBA00022723"/>
    </source>
</evidence>
<dbReference type="Pfam" id="PF01979">
    <property type="entry name" value="Amidohydro_1"/>
    <property type="match status" value="1"/>
</dbReference>
<name>A0A2N5PCW0_MEDGN</name>
<dbReference type="Proteomes" id="UP000234840">
    <property type="component" value="Unassembled WGS sequence"/>
</dbReference>
<evidence type="ECO:0000256" key="4">
    <source>
        <dbReference type="ARBA" id="ARBA00023277"/>
    </source>
</evidence>